<evidence type="ECO:0000256" key="5">
    <source>
        <dbReference type="ARBA" id="ARBA00047606"/>
    </source>
</evidence>
<keyword evidence="3 6" id="KW-0328">Glycosyltransferase</keyword>
<dbReference type="PANTHER" id="PTHR48047">
    <property type="entry name" value="GLYCOSYLTRANSFERASE"/>
    <property type="match status" value="1"/>
</dbReference>
<protein>
    <recommendedName>
        <fullName evidence="7">Glycosyltransferase</fullName>
        <ecNumber evidence="7">2.4.1.-</ecNumber>
    </recommendedName>
</protein>
<dbReference type="PANTHER" id="PTHR48047:SF51">
    <property type="entry name" value="GLYCOSYLTRANSFERASE"/>
    <property type="match status" value="1"/>
</dbReference>
<dbReference type="GO" id="GO:0009718">
    <property type="term" value="P:anthocyanin-containing compound biosynthetic process"/>
    <property type="evidence" value="ECO:0007669"/>
    <property type="project" value="UniProtKB-UniPathway"/>
</dbReference>
<dbReference type="InterPro" id="IPR002213">
    <property type="entry name" value="UDP_glucos_trans"/>
</dbReference>
<accession>I2BHD1</accession>
<evidence type="ECO:0000256" key="2">
    <source>
        <dbReference type="ARBA" id="ARBA00009995"/>
    </source>
</evidence>
<dbReference type="SUPFAM" id="SSF53756">
    <property type="entry name" value="UDP-Glycosyltransferase/glycogen phosphorylase"/>
    <property type="match status" value="1"/>
</dbReference>
<dbReference type="Pfam" id="PF00201">
    <property type="entry name" value="UDPGT"/>
    <property type="match status" value="1"/>
</dbReference>
<keyword evidence="4 6" id="KW-0808">Transferase</keyword>
<evidence type="ECO:0000256" key="1">
    <source>
        <dbReference type="ARBA" id="ARBA00004935"/>
    </source>
</evidence>
<dbReference type="AlphaFoldDB" id="I2BHD1"/>
<dbReference type="InterPro" id="IPR035595">
    <property type="entry name" value="UDP_glycos_trans_CS"/>
</dbReference>
<evidence type="ECO:0000256" key="7">
    <source>
        <dbReference type="RuleBase" id="RU362057"/>
    </source>
</evidence>
<evidence type="ECO:0000313" key="8">
    <source>
        <dbReference type="EMBL" id="AFJ53027.1"/>
    </source>
</evidence>
<dbReference type="UniPathway" id="UPA00009"/>
<comment type="similarity">
    <text evidence="2 6">Belongs to the UDP-glycosyltransferase family.</text>
</comment>
<sequence>MGDSRQHHVLIFPFMSKGHTIPILHLVHLLLRRQVAVTVITTPANRPFIAQSLQDTSASILQIPFPANLEGIPPGVESTDNLPSMSLFARFALATQLMQPDFERSLESLPPIDFIVSDGFLWWTLESSIKYGFPRLVFNGMCNYSICVFRSVVQSGILFGNELDDELIPVPKFPWIKVTKNDFESHVKNPVGINGPDYEFVMKSMTASKSSYGYVVNSFYELEPVFVDSFNNFVSGGPKAWCVGPLCLAKAHEKIEHQKPSWIQWLDEKTEQKSSVLFVAFGSQAKVLPDQLREISAGLEKSNVNFLWVTKEKESELGDGFEERVRGRGIVVREWVDQMEILKHPSVQGFVSHCGWNSVLEAISAGVPILAWPMMAEQHLNARMVVEELEVGIRVETSNGSVRGFVKWEGLEKTARELMEGEKGEEAKKKVMEYSTKAMQAMGEKTGSSWRTLDMLIEELCRKRT</sequence>
<comment type="catalytic activity">
    <reaction evidence="5">
        <text>an anthocyanidin + UDP-alpha-D-glucose + H(+) = an anthocyanidin 3-O-beta-D-glucoside + UDP</text>
        <dbReference type="Rhea" id="RHEA:20093"/>
        <dbReference type="ChEBI" id="CHEBI:15378"/>
        <dbReference type="ChEBI" id="CHEBI:16307"/>
        <dbReference type="ChEBI" id="CHEBI:58223"/>
        <dbReference type="ChEBI" id="CHEBI:58885"/>
        <dbReference type="ChEBI" id="CHEBI:143576"/>
        <dbReference type="EC" id="2.4.1.115"/>
    </reaction>
</comment>
<organism evidence="8">
    <name type="scientific">Linum usitatissimum</name>
    <name type="common">Flax</name>
    <name type="synonym">Linum humile</name>
    <dbReference type="NCBI Taxonomy" id="4006"/>
    <lineage>
        <taxon>Eukaryota</taxon>
        <taxon>Viridiplantae</taxon>
        <taxon>Streptophyta</taxon>
        <taxon>Embryophyta</taxon>
        <taxon>Tracheophyta</taxon>
        <taxon>Spermatophyta</taxon>
        <taxon>Magnoliopsida</taxon>
        <taxon>eudicotyledons</taxon>
        <taxon>Gunneridae</taxon>
        <taxon>Pentapetalae</taxon>
        <taxon>rosids</taxon>
        <taxon>fabids</taxon>
        <taxon>Malpighiales</taxon>
        <taxon>Linaceae</taxon>
        <taxon>Linum</taxon>
    </lineage>
</organism>
<evidence type="ECO:0000256" key="6">
    <source>
        <dbReference type="RuleBase" id="RU003718"/>
    </source>
</evidence>
<dbReference type="EMBL" id="JN088400">
    <property type="protein sequence ID" value="AFJ53027.1"/>
    <property type="molecule type" value="Genomic_DNA"/>
</dbReference>
<reference evidence="8" key="1">
    <citation type="journal article" date="2012" name="BMC Genomics">
        <title>Phylogenomic analysis of UDP glycosyltransferase 1 multigene family in Linum usitatissimum identified genes with varied expression patterns.</title>
        <authorList>
            <person name="Barvkar V.T."/>
            <person name="Pardeshi V.C."/>
            <person name="Kale S.M."/>
            <person name="Kadoo N.Y."/>
            <person name="Gupta V.S."/>
        </authorList>
    </citation>
    <scope>NUCLEOTIDE SEQUENCE</scope>
</reference>
<dbReference type="CDD" id="cd03784">
    <property type="entry name" value="GT1_Gtf-like"/>
    <property type="match status" value="1"/>
</dbReference>
<proteinExistence type="inferred from homology"/>
<evidence type="ECO:0000256" key="3">
    <source>
        <dbReference type="ARBA" id="ARBA00022676"/>
    </source>
</evidence>
<gene>
    <name evidence="8" type="primary">UGT90A10</name>
</gene>
<dbReference type="FunFam" id="3.40.50.2000:FF:000107">
    <property type="entry name" value="Glycosyltransferase"/>
    <property type="match status" value="1"/>
</dbReference>
<dbReference type="GO" id="GO:0047213">
    <property type="term" value="F:anthocyanidin 3-O-glucosyltransferase activity"/>
    <property type="evidence" value="ECO:0007669"/>
    <property type="project" value="UniProtKB-EC"/>
</dbReference>
<dbReference type="EC" id="2.4.1.-" evidence="7"/>
<comment type="pathway">
    <text evidence="1">Pigment biosynthesis; anthocyanin biosynthesis.</text>
</comment>
<dbReference type="Gene3D" id="3.40.50.2000">
    <property type="entry name" value="Glycogen Phosphorylase B"/>
    <property type="match status" value="2"/>
</dbReference>
<dbReference type="PROSITE" id="PS00375">
    <property type="entry name" value="UDPGT"/>
    <property type="match status" value="1"/>
</dbReference>
<evidence type="ECO:0000256" key="4">
    <source>
        <dbReference type="ARBA" id="ARBA00022679"/>
    </source>
</evidence>
<name>I2BHD1_LINUS</name>